<evidence type="ECO:0000313" key="2">
    <source>
        <dbReference type="EMBL" id="KAL2807744.1"/>
    </source>
</evidence>
<gene>
    <name evidence="2" type="ORF">BJX63DRAFT_411370</name>
</gene>
<sequence length="163" mass="18179">MSYSYLPTTSTSAYRPARQDSLARFSVFGAVHGALPSWATQGLSAAAQTASGHLERLKNRNELKSTVSRAARWLFTITNGLILLWIWTLWWGERGVFQESLESCAWGSWEKWVRYLGLFARRMLLTSVVSSPQTPDLITLPSSLTPSSSTLTLTPAARGRSRR</sequence>
<comment type="caution">
    <text evidence="2">The sequence shown here is derived from an EMBL/GenBank/DDBJ whole genome shotgun (WGS) entry which is preliminary data.</text>
</comment>
<organism evidence="2 3">
    <name type="scientific">Aspergillus granulosus</name>
    <dbReference type="NCBI Taxonomy" id="176169"/>
    <lineage>
        <taxon>Eukaryota</taxon>
        <taxon>Fungi</taxon>
        <taxon>Dikarya</taxon>
        <taxon>Ascomycota</taxon>
        <taxon>Pezizomycotina</taxon>
        <taxon>Eurotiomycetes</taxon>
        <taxon>Eurotiomycetidae</taxon>
        <taxon>Eurotiales</taxon>
        <taxon>Aspergillaceae</taxon>
        <taxon>Aspergillus</taxon>
        <taxon>Aspergillus subgen. Nidulantes</taxon>
    </lineage>
</organism>
<evidence type="ECO:0000256" key="1">
    <source>
        <dbReference type="SAM" id="Phobius"/>
    </source>
</evidence>
<keyword evidence="1" id="KW-0472">Membrane</keyword>
<protein>
    <submittedName>
        <fullName evidence="2">Uncharacterized protein</fullName>
    </submittedName>
</protein>
<dbReference type="Proteomes" id="UP001610334">
    <property type="component" value="Unassembled WGS sequence"/>
</dbReference>
<dbReference type="EMBL" id="JBFXLT010000132">
    <property type="protein sequence ID" value="KAL2807744.1"/>
    <property type="molecule type" value="Genomic_DNA"/>
</dbReference>
<accession>A0ABR4GX01</accession>
<keyword evidence="1" id="KW-0812">Transmembrane</keyword>
<keyword evidence="1" id="KW-1133">Transmembrane helix</keyword>
<evidence type="ECO:0000313" key="3">
    <source>
        <dbReference type="Proteomes" id="UP001610334"/>
    </source>
</evidence>
<name>A0ABR4GX01_9EURO</name>
<reference evidence="2 3" key="1">
    <citation type="submission" date="2024-07" db="EMBL/GenBank/DDBJ databases">
        <title>Section-level genome sequencing and comparative genomics of Aspergillus sections Usti and Cavernicolus.</title>
        <authorList>
            <consortium name="Lawrence Berkeley National Laboratory"/>
            <person name="Nybo J.L."/>
            <person name="Vesth T.C."/>
            <person name="Theobald S."/>
            <person name="Frisvad J.C."/>
            <person name="Larsen T.O."/>
            <person name="Kjaerboelling I."/>
            <person name="Rothschild-Mancinelli K."/>
            <person name="Lyhne E.K."/>
            <person name="Kogle M.E."/>
            <person name="Barry K."/>
            <person name="Clum A."/>
            <person name="Na H."/>
            <person name="Ledsgaard L."/>
            <person name="Lin J."/>
            <person name="Lipzen A."/>
            <person name="Kuo A."/>
            <person name="Riley R."/>
            <person name="Mondo S."/>
            <person name="Labutti K."/>
            <person name="Haridas S."/>
            <person name="Pangalinan J."/>
            <person name="Salamov A.A."/>
            <person name="Simmons B.A."/>
            <person name="Magnuson J.K."/>
            <person name="Chen J."/>
            <person name="Drula E."/>
            <person name="Henrissat B."/>
            <person name="Wiebenga A."/>
            <person name="Lubbers R.J."/>
            <person name="Gomes A.C."/>
            <person name="Makela M.R."/>
            <person name="Stajich J."/>
            <person name="Grigoriev I.V."/>
            <person name="Mortensen U.H."/>
            <person name="De Vries R.P."/>
            <person name="Baker S.E."/>
            <person name="Andersen M.R."/>
        </authorList>
    </citation>
    <scope>NUCLEOTIDE SEQUENCE [LARGE SCALE GENOMIC DNA]</scope>
    <source>
        <strain evidence="2 3">CBS 588.65</strain>
    </source>
</reference>
<keyword evidence="3" id="KW-1185">Reference proteome</keyword>
<feature type="transmembrane region" description="Helical" evidence="1">
    <location>
        <begin position="70"/>
        <end position="91"/>
    </location>
</feature>
<proteinExistence type="predicted"/>